<dbReference type="OrthoDB" id="8585774at2"/>
<accession>A0A9X0HHX2</accession>
<keyword evidence="2" id="KW-1185">Reference proteome</keyword>
<gene>
    <name evidence="1" type="ORF">ASU33_02345</name>
</gene>
<protein>
    <recommendedName>
        <fullName evidence="3">Lipoprotein</fullName>
    </recommendedName>
</protein>
<evidence type="ECO:0000313" key="1">
    <source>
        <dbReference type="EMBL" id="KUG06226.1"/>
    </source>
</evidence>
<sequence>MQRGFRLVLPLLTAVAACQSGPTDEKPTSAAPAKGAVPAAAGWAGKVDSLTAAQLPRLEKLPGKLLQARRWTDAAGENLLVLYRTHPAAERTTKYTDEESHVELYARQYVRLPSGEFQEMWRLQDAVRNCPFDMWLGPLPGSTRITDLDHDGTTETTLVYKLTCRSDVSPSDMKLIMHEGKAKYALRGQMVVQYDSVPLLRRVPANSCCTDTLSKEQLDAPEGYELLAGRYQNENDFRAAPPAFLHFARAQWRRWITHDEFEQF</sequence>
<reference evidence="1 2" key="1">
    <citation type="submission" date="2015-11" db="EMBL/GenBank/DDBJ databases">
        <title>Solirubrum puertoriconensis gen. nov. an environmental bacteria isolated in Puerto Rico.</title>
        <authorList>
            <person name="Cuebas-Irizarry M.F."/>
            <person name="Montalvo-Rodriguez R."/>
        </authorList>
    </citation>
    <scope>NUCLEOTIDE SEQUENCE [LARGE SCALE GENOMIC DNA]</scope>
    <source>
        <strain evidence="1 2">MC1A</strain>
    </source>
</reference>
<dbReference type="NCBIfam" id="NF046077">
    <property type="entry name" value="LPS_M949_RS01915"/>
    <property type="match status" value="1"/>
</dbReference>
<dbReference type="EMBL" id="LNAL01000008">
    <property type="protein sequence ID" value="KUG06226.1"/>
    <property type="molecule type" value="Genomic_DNA"/>
</dbReference>
<dbReference type="PROSITE" id="PS51257">
    <property type="entry name" value="PROKAR_LIPOPROTEIN"/>
    <property type="match status" value="1"/>
</dbReference>
<dbReference type="Proteomes" id="UP000054223">
    <property type="component" value="Unassembled WGS sequence"/>
</dbReference>
<evidence type="ECO:0008006" key="3">
    <source>
        <dbReference type="Google" id="ProtNLM"/>
    </source>
</evidence>
<comment type="caution">
    <text evidence="1">The sequence shown here is derived from an EMBL/GenBank/DDBJ whole genome shotgun (WGS) entry which is preliminary data.</text>
</comment>
<dbReference type="RefSeq" id="WP_059071922.1">
    <property type="nucleotide sequence ID" value="NZ_LNAL01000008.1"/>
</dbReference>
<evidence type="ECO:0000313" key="2">
    <source>
        <dbReference type="Proteomes" id="UP000054223"/>
    </source>
</evidence>
<proteinExistence type="predicted"/>
<dbReference type="InterPro" id="IPR058148">
    <property type="entry name" value="M949_RS01915-like_dom"/>
</dbReference>
<dbReference type="AlphaFoldDB" id="A0A9X0HHX2"/>
<name>A0A9X0HHX2_SOLP1</name>
<organism evidence="1 2">
    <name type="scientific">Solirubrum puertoriconensis</name>
    <dbReference type="NCBI Taxonomy" id="1751427"/>
    <lineage>
        <taxon>Bacteria</taxon>
        <taxon>Pseudomonadati</taxon>
        <taxon>Bacteroidota</taxon>
        <taxon>Cytophagia</taxon>
        <taxon>Cytophagales</taxon>
    </lineage>
</organism>